<protein>
    <recommendedName>
        <fullName evidence="3">Nitroimidazol reductase NimA, pyridoxamine 5'-phosphate oxidase superfamily</fullName>
    </recommendedName>
</protein>
<keyword evidence="2" id="KW-1185">Reference proteome</keyword>
<dbReference type="STRING" id="1122155.SAMN02745158_02307"/>
<dbReference type="EMBL" id="FQVI01000011">
    <property type="protein sequence ID" value="SHF03336.1"/>
    <property type="molecule type" value="Genomic_DNA"/>
</dbReference>
<gene>
    <name evidence="1" type="ORF">SAMN02745158_02307</name>
</gene>
<dbReference type="RefSeq" id="WP_226904292.1">
    <property type="nucleotide sequence ID" value="NZ_FQVI01000011.1"/>
</dbReference>
<dbReference type="InterPro" id="IPR012349">
    <property type="entry name" value="Split_barrel_FMN-bd"/>
</dbReference>
<sequence length="155" mass="17844">MRRDREIEDVQDMIDIIDRCEVLRLGMYDDGEIYILPMNYGYTYENGELVFYLHGAVEGKKLDVLRRYSRVGVELDCDHQLVEGKVPCQYGYKYASIVGHGTAQIIEDPGEKIEAMKILMKCISGKEFDFNERLVSIISVIKVTVSSFTGKRYPK</sequence>
<dbReference type="Proteomes" id="UP000184245">
    <property type="component" value="Unassembled WGS sequence"/>
</dbReference>
<evidence type="ECO:0008006" key="3">
    <source>
        <dbReference type="Google" id="ProtNLM"/>
    </source>
</evidence>
<dbReference type="Pfam" id="PF12900">
    <property type="entry name" value="Pyridox_ox_2"/>
    <property type="match status" value="1"/>
</dbReference>
<dbReference type="InterPro" id="IPR024747">
    <property type="entry name" value="Pyridox_Oxase-rel"/>
</dbReference>
<evidence type="ECO:0000313" key="2">
    <source>
        <dbReference type="Proteomes" id="UP000184245"/>
    </source>
</evidence>
<dbReference type="SUPFAM" id="SSF50475">
    <property type="entry name" value="FMN-binding split barrel"/>
    <property type="match status" value="1"/>
</dbReference>
<evidence type="ECO:0000313" key="1">
    <source>
        <dbReference type="EMBL" id="SHF03336.1"/>
    </source>
</evidence>
<reference evidence="1 2" key="1">
    <citation type="submission" date="2016-11" db="EMBL/GenBank/DDBJ databases">
        <authorList>
            <person name="Jaros S."/>
            <person name="Januszkiewicz K."/>
            <person name="Wedrychowicz H."/>
        </authorList>
    </citation>
    <scope>NUCLEOTIDE SEQUENCE [LARGE SCALE GENOMIC DNA]</scope>
    <source>
        <strain evidence="1 2">DSM 17459</strain>
    </source>
</reference>
<dbReference type="PANTHER" id="PTHR34071:SF2">
    <property type="entry name" value="FLAVIN-NUCLEOTIDE-BINDING PROTEIN"/>
    <property type="match status" value="1"/>
</dbReference>
<dbReference type="Gene3D" id="2.30.110.10">
    <property type="entry name" value="Electron Transport, Fmn-binding Protein, Chain A"/>
    <property type="match status" value="1"/>
</dbReference>
<organism evidence="1 2">
    <name type="scientific">Lactonifactor longoviformis DSM 17459</name>
    <dbReference type="NCBI Taxonomy" id="1122155"/>
    <lineage>
        <taxon>Bacteria</taxon>
        <taxon>Bacillati</taxon>
        <taxon>Bacillota</taxon>
        <taxon>Clostridia</taxon>
        <taxon>Eubacteriales</taxon>
        <taxon>Clostridiaceae</taxon>
        <taxon>Lactonifactor</taxon>
    </lineage>
</organism>
<dbReference type="PANTHER" id="PTHR34071">
    <property type="entry name" value="5-NITROIMIDAZOLE ANTIBIOTICS RESISTANCE PROTEIN, NIMA-FAMILY-RELATED PROTEIN-RELATED"/>
    <property type="match status" value="1"/>
</dbReference>
<accession>A0A1M4YCQ6</accession>
<dbReference type="AlphaFoldDB" id="A0A1M4YCQ6"/>
<proteinExistence type="predicted"/>
<name>A0A1M4YCQ6_9CLOT</name>